<keyword evidence="4" id="KW-1133">Transmembrane helix</keyword>
<evidence type="ECO:0000256" key="2">
    <source>
        <dbReference type="ARBA" id="ARBA00022801"/>
    </source>
</evidence>
<dbReference type="Gene3D" id="2.40.10.120">
    <property type="match status" value="1"/>
</dbReference>
<keyword evidence="4" id="KW-0812">Transmembrane</keyword>
<dbReference type="Proteomes" id="UP001595699">
    <property type="component" value="Unassembled WGS sequence"/>
</dbReference>
<dbReference type="PRINTS" id="PR00834">
    <property type="entry name" value="PROTEASES2C"/>
</dbReference>
<dbReference type="GO" id="GO:0008233">
    <property type="term" value="F:peptidase activity"/>
    <property type="evidence" value="ECO:0007669"/>
    <property type="project" value="UniProtKB-KW"/>
</dbReference>
<organism evidence="5 6">
    <name type="scientific">Tenggerimyces flavus</name>
    <dbReference type="NCBI Taxonomy" id="1708749"/>
    <lineage>
        <taxon>Bacteria</taxon>
        <taxon>Bacillati</taxon>
        <taxon>Actinomycetota</taxon>
        <taxon>Actinomycetes</taxon>
        <taxon>Propionibacteriales</taxon>
        <taxon>Nocardioidaceae</taxon>
        <taxon>Tenggerimyces</taxon>
    </lineage>
</organism>
<evidence type="ECO:0000313" key="6">
    <source>
        <dbReference type="Proteomes" id="UP001595699"/>
    </source>
</evidence>
<accession>A0ABV7YD63</accession>
<comment type="caution">
    <text evidence="5">The sequence shown here is derived from an EMBL/GenBank/DDBJ whole genome shotgun (WGS) entry which is preliminary data.</text>
</comment>
<name>A0ABV7YD63_9ACTN</name>
<evidence type="ECO:0000256" key="3">
    <source>
        <dbReference type="SAM" id="MobiDB-lite"/>
    </source>
</evidence>
<keyword evidence="1 5" id="KW-0645">Protease</keyword>
<evidence type="ECO:0000256" key="1">
    <source>
        <dbReference type="ARBA" id="ARBA00022670"/>
    </source>
</evidence>
<dbReference type="PANTHER" id="PTHR43343:SF3">
    <property type="entry name" value="PROTEASE DO-LIKE 8, CHLOROPLASTIC"/>
    <property type="match status" value="1"/>
</dbReference>
<reference evidence="6" key="1">
    <citation type="journal article" date="2019" name="Int. J. Syst. Evol. Microbiol.">
        <title>The Global Catalogue of Microorganisms (GCM) 10K type strain sequencing project: providing services to taxonomists for standard genome sequencing and annotation.</title>
        <authorList>
            <consortium name="The Broad Institute Genomics Platform"/>
            <consortium name="The Broad Institute Genome Sequencing Center for Infectious Disease"/>
            <person name="Wu L."/>
            <person name="Ma J."/>
        </authorList>
    </citation>
    <scope>NUCLEOTIDE SEQUENCE [LARGE SCALE GENOMIC DNA]</scope>
    <source>
        <strain evidence="6">CGMCC 4.7241</strain>
    </source>
</reference>
<gene>
    <name evidence="5" type="ORF">ACFOUW_17165</name>
</gene>
<dbReference type="PROSITE" id="PS51318">
    <property type="entry name" value="TAT"/>
    <property type="match status" value="1"/>
</dbReference>
<protein>
    <submittedName>
        <fullName evidence="5">S1C family serine protease</fullName>
        <ecNumber evidence="5">3.4.21.-</ecNumber>
    </submittedName>
</protein>
<dbReference type="InterPro" id="IPR051201">
    <property type="entry name" value="Chloro_Bact_Ser_Proteases"/>
</dbReference>
<feature type="transmembrane region" description="Helical" evidence="4">
    <location>
        <begin position="50"/>
        <end position="73"/>
    </location>
</feature>
<dbReference type="PANTHER" id="PTHR43343">
    <property type="entry name" value="PEPTIDASE S12"/>
    <property type="match status" value="1"/>
</dbReference>
<evidence type="ECO:0000256" key="4">
    <source>
        <dbReference type="SAM" id="Phobius"/>
    </source>
</evidence>
<sequence length="296" mass="29288">MSQHLGTPVRGPDFLAPPRHAVPPPSPTPEWPAPSTPAGVVDAPPRSRRAFLGTIALAVLAGGVGGAASAAVLGRDGQAPVDRAVELPQVTAPRTAPGSVADAATAVLPSVVSVRARSSRGQATGSGFVLDSAGNVLTNAHVVENASSVSLVLADQRTVSATIVGTDSANDIAVLRTSASNLRPATLGRSSQLRVGETVLAVGSPLGLEGTVTAGIVSTVSRQASIGDSGRRQTVIQTDAAINPGNSGGPLVNSAGQVVGVNTAIATLGRQSGGNIGIGFAIPIDRATSIADGLID</sequence>
<keyword evidence="6" id="KW-1185">Reference proteome</keyword>
<dbReference type="EC" id="3.4.21.-" evidence="5"/>
<keyword evidence="4" id="KW-0472">Membrane</keyword>
<proteinExistence type="predicted"/>
<dbReference type="SUPFAM" id="SSF50494">
    <property type="entry name" value="Trypsin-like serine proteases"/>
    <property type="match status" value="1"/>
</dbReference>
<dbReference type="InterPro" id="IPR001940">
    <property type="entry name" value="Peptidase_S1C"/>
</dbReference>
<dbReference type="GO" id="GO:0006508">
    <property type="term" value="P:proteolysis"/>
    <property type="evidence" value="ECO:0007669"/>
    <property type="project" value="UniProtKB-KW"/>
</dbReference>
<feature type="compositionally biased region" description="Pro residues" evidence="3">
    <location>
        <begin position="20"/>
        <end position="35"/>
    </location>
</feature>
<keyword evidence="2 5" id="KW-0378">Hydrolase</keyword>
<evidence type="ECO:0000313" key="5">
    <source>
        <dbReference type="EMBL" id="MFC3762576.1"/>
    </source>
</evidence>
<feature type="region of interest" description="Disordered" evidence="3">
    <location>
        <begin position="1"/>
        <end position="41"/>
    </location>
</feature>
<dbReference type="InterPro" id="IPR009003">
    <property type="entry name" value="Peptidase_S1_PA"/>
</dbReference>
<dbReference type="InterPro" id="IPR006311">
    <property type="entry name" value="TAT_signal"/>
</dbReference>
<dbReference type="RefSeq" id="WP_205118862.1">
    <property type="nucleotide sequence ID" value="NZ_JAFBCM010000001.1"/>
</dbReference>
<dbReference type="Pfam" id="PF13365">
    <property type="entry name" value="Trypsin_2"/>
    <property type="match status" value="1"/>
</dbReference>
<dbReference type="EMBL" id="JBHRZH010000015">
    <property type="protein sequence ID" value="MFC3762576.1"/>
    <property type="molecule type" value="Genomic_DNA"/>
</dbReference>